<proteinExistence type="predicted"/>
<gene>
    <name evidence="2" type="ORF">DJ019_17105</name>
</gene>
<keyword evidence="3" id="KW-1185">Reference proteome</keyword>
<sequence length="269" mass="29760">MTDHDPFAAGGDDARLDEAQFVETDGLQPEPETFELEVDGEIHALPASLKGAFLRQADYTRKTQELAEGRRALEAERQALSDHRRGLDGEASDRATLAALDRHLDEFEGLDWELLAHEEPRRAQALWETFQETEALRERFAYALAHHDQQRALEAARESAAAMAATGAKLREEIEGWSPEVAAKLVEYGQAFGVTLDELAQMADPRLWKVLHRAWRADQAGQGDAEAAARELRPAVTVGGGGSGAGGVRDELGTREWMRRRGEQLARGR</sequence>
<dbReference type="RefSeq" id="WP_111277291.1">
    <property type="nucleotide sequence ID" value="NZ_QFYS01000009.1"/>
</dbReference>
<dbReference type="EMBL" id="QFYS01000009">
    <property type="protein sequence ID" value="RAK62994.1"/>
    <property type="molecule type" value="Genomic_DNA"/>
</dbReference>
<evidence type="ECO:0000313" key="3">
    <source>
        <dbReference type="Proteomes" id="UP000249524"/>
    </source>
</evidence>
<name>A0A328BB85_9CAUL</name>
<feature type="compositionally biased region" description="Gly residues" evidence="1">
    <location>
        <begin position="238"/>
        <end position="247"/>
    </location>
</feature>
<organism evidence="2 3">
    <name type="scientific">Phenylobacterium kunshanense</name>
    <dbReference type="NCBI Taxonomy" id="1445034"/>
    <lineage>
        <taxon>Bacteria</taxon>
        <taxon>Pseudomonadati</taxon>
        <taxon>Pseudomonadota</taxon>
        <taxon>Alphaproteobacteria</taxon>
        <taxon>Caulobacterales</taxon>
        <taxon>Caulobacteraceae</taxon>
        <taxon>Phenylobacterium</taxon>
    </lineage>
</organism>
<evidence type="ECO:0000256" key="1">
    <source>
        <dbReference type="SAM" id="MobiDB-lite"/>
    </source>
</evidence>
<comment type="caution">
    <text evidence="2">The sequence shown here is derived from an EMBL/GenBank/DDBJ whole genome shotgun (WGS) entry which is preliminary data.</text>
</comment>
<dbReference type="Proteomes" id="UP000249524">
    <property type="component" value="Unassembled WGS sequence"/>
</dbReference>
<dbReference type="AlphaFoldDB" id="A0A328BB85"/>
<feature type="compositionally biased region" description="Basic and acidic residues" evidence="1">
    <location>
        <begin position="248"/>
        <end position="269"/>
    </location>
</feature>
<feature type="region of interest" description="Disordered" evidence="1">
    <location>
        <begin position="238"/>
        <end position="269"/>
    </location>
</feature>
<evidence type="ECO:0000313" key="2">
    <source>
        <dbReference type="EMBL" id="RAK62994.1"/>
    </source>
</evidence>
<reference evidence="2 3" key="1">
    <citation type="submission" date="2018-05" db="EMBL/GenBank/DDBJ databases">
        <authorList>
            <person name="Lanie J.A."/>
            <person name="Ng W.-L."/>
            <person name="Kazmierczak K.M."/>
            <person name="Andrzejewski T.M."/>
            <person name="Davidsen T.M."/>
            <person name="Wayne K.J."/>
            <person name="Tettelin H."/>
            <person name="Glass J.I."/>
            <person name="Rusch D."/>
            <person name="Podicherti R."/>
            <person name="Tsui H.-C.T."/>
            <person name="Winkler M.E."/>
        </authorList>
    </citation>
    <scope>NUCLEOTIDE SEQUENCE [LARGE SCALE GENOMIC DNA]</scope>
    <source>
        <strain evidence="2 3">BUT-10</strain>
    </source>
</reference>
<accession>A0A328BB85</accession>
<dbReference type="OrthoDB" id="8410093at2"/>
<protein>
    <submittedName>
        <fullName evidence="2">Uncharacterized protein</fullName>
    </submittedName>
</protein>